<evidence type="ECO:0000259" key="1">
    <source>
        <dbReference type="Pfam" id="PF01909"/>
    </source>
</evidence>
<feature type="domain" description="Polymerase nucleotidyl transferase" evidence="1">
    <location>
        <begin position="5"/>
        <end position="70"/>
    </location>
</feature>
<dbReference type="PANTHER" id="PTHR37030:SF1">
    <property type="entry name" value="NUCLEOTIDYLTRANSFERASE"/>
    <property type="match status" value="1"/>
</dbReference>
<dbReference type="InterPro" id="IPR043519">
    <property type="entry name" value="NT_sf"/>
</dbReference>
<evidence type="ECO:0000313" key="2">
    <source>
        <dbReference type="EMBL" id="MBI3126740.1"/>
    </source>
</evidence>
<dbReference type="InterPro" id="IPR002934">
    <property type="entry name" value="Polymerase_NTP_transf_dom"/>
</dbReference>
<evidence type="ECO:0000313" key="3">
    <source>
        <dbReference type="Proteomes" id="UP000782312"/>
    </source>
</evidence>
<dbReference type="GO" id="GO:0016779">
    <property type="term" value="F:nucleotidyltransferase activity"/>
    <property type="evidence" value="ECO:0007669"/>
    <property type="project" value="InterPro"/>
</dbReference>
<organism evidence="2 3">
    <name type="scientific">Tectimicrobiota bacterium</name>
    <dbReference type="NCBI Taxonomy" id="2528274"/>
    <lineage>
        <taxon>Bacteria</taxon>
        <taxon>Pseudomonadati</taxon>
        <taxon>Nitrospinota/Tectimicrobiota group</taxon>
        <taxon>Candidatus Tectimicrobiota</taxon>
    </lineage>
</organism>
<protein>
    <submittedName>
        <fullName evidence="2">Nucleotidyltransferase domain-containing protein</fullName>
    </submittedName>
</protein>
<dbReference type="AlphaFoldDB" id="A0A932HYN7"/>
<name>A0A932HYN7_UNCTE</name>
<sequence>MVDRIVRRFRPERVILFGSHARGDGGPDSDVDLLVVMPVSGSKREKAVEIGVALHDIRVPKDIIVTTPDDFAWRKEVVGTIARPAAREGKVLYERS</sequence>
<proteinExistence type="predicted"/>
<dbReference type="Gene3D" id="3.30.460.10">
    <property type="entry name" value="Beta Polymerase, domain 2"/>
    <property type="match status" value="1"/>
</dbReference>
<dbReference type="EMBL" id="JACPUR010000010">
    <property type="protein sequence ID" value="MBI3126740.1"/>
    <property type="molecule type" value="Genomic_DNA"/>
</dbReference>
<reference evidence="2" key="1">
    <citation type="submission" date="2020-07" db="EMBL/GenBank/DDBJ databases">
        <title>Huge and variable diversity of episymbiotic CPR bacteria and DPANN archaea in groundwater ecosystems.</title>
        <authorList>
            <person name="He C.Y."/>
            <person name="Keren R."/>
            <person name="Whittaker M."/>
            <person name="Farag I.F."/>
            <person name="Doudna J."/>
            <person name="Cate J.H.D."/>
            <person name="Banfield J.F."/>
        </authorList>
    </citation>
    <scope>NUCLEOTIDE SEQUENCE</scope>
    <source>
        <strain evidence="2">NC_groundwater_763_Ag_S-0.2um_68_21</strain>
    </source>
</reference>
<comment type="caution">
    <text evidence="2">The sequence shown here is derived from an EMBL/GenBank/DDBJ whole genome shotgun (WGS) entry which is preliminary data.</text>
</comment>
<dbReference type="Pfam" id="PF01909">
    <property type="entry name" value="NTP_transf_2"/>
    <property type="match status" value="1"/>
</dbReference>
<accession>A0A932HYN7</accession>
<dbReference type="Proteomes" id="UP000782312">
    <property type="component" value="Unassembled WGS sequence"/>
</dbReference>
<dbReference type="SUPFAM" id="SSF81301">
    <property type="entry name" value="Nucleotidyltransferase"/>
    <property type="match status" value="1"/>
</dbReference>
<dbReference type="PANTHER" id="PTHR37030">
    <property type="entry name" value="NUCLEOTIDYLTRANSFERASE"/>
    <property type="match status" value="1"/>
</dbReference>
<gene>
    <name evidence="2" type="ORF">HYZ11_03955</name>
</gene>
<dbReference type="CDD" id="cd05403">
    <property type="entry name" value="NT_KNTase_like"/>
    <property type="match status" value="1"/>
</dbReference>